<keyword evidence="4" id="KW-0808">Transferase</keyword>
<reference evidence="11 12" key="1">
    <citation type="submission" date="2010-12" db="EMBL/GenBank/DDBJ databases">
        <title>Complete sequence of Desulfurispirillum indicum S5.</title>
        <authorList>
            <consortium name="US DOE Joint Genome Institute"/>
            <person name="Lucas S."/>
            <person name="Copeland A."/>
            <person name="Lapidus A."/>
            <person name="Cheng J.-F."/>
            <person name="Goodwin L."/>
            <person name="Pitluck S."/>
            <person name="Chertkov O."/>
            <person name="Held B."/>
            <person name="Detter J.C."/>
            <person name="Han C."/>
            <person name="Tapia R."/>
            <person name="Land M."/>
            <person name="Hauser L."/>
            <person name="Kyrpides N."/>
            <person name="Ivanova N."/>
            <person name="Mikhailova N."/>
            <person name="Haggblom M."/>
            <person name="Rauschenbach I."/>
            <person name="Bini E."/>
            <person name="Woyke T."/>
        </authorList>
    </citation>
    <scope>NUCLEOTIDE SEQUENCE [LARGE SCALE GENOMIC DNA]</scope>
    <source>
        <strain evidence="12">ATCC BAA-1389 / DSM 22839 / S5</strain>
    </source>
</reference>
<dbReference type="AlphaFoldDB" id="E6W2B9"/>
<dbReference type="eggNOG" id="COG4191">
    <property type="taxonomic scope" value="Bacteria"/>
</dbReference>
<keyword evidence="8" id="KW-0902">Two-component regulatory system</keyword>
<keyword evidence="7" id="KW-0067">ATP-binding</keyword>
<feature type="transmembrane region" description="Helical" evidence="9">
    <location>
        <begin position="210"/>
        <end position="233"/>
    </location>
</feature>
<feature type="domain" description="Histidine kinase" evidence="10">
    <location>
        <begin position="396"/>
        <end position="622"/>
    </location>
</feature>
<dbReference type="EMBL" id="CP002432">
    <property type="protein sequence ID" value="ADU65577.1"/>
    <property type="molecule type" value="Genomic_DNA"/>
</dbReference>
<evidence type="ECO:0000313" key="12">
    <source>
        <dbReference type="Proteomes" id="UP000002572"/>
    </source>
</evidence>
<dbReference type="InterPro" id="IPR000014">
    <property type="entry name" value="PAS"/>
</dbReference>
<dbReference type="Gene3D" id="3.30.450.20">
    <property type="entry name" value="PAS domain"/>
    <property type="match status" value="1"/>
</dbReference>
<dbReference type="InterPro" id="IPR035965">
    <property type="entry name" value="PAS-like_dom_sf"/>
</dbReference>
<dbReference type="Pfam" id="PF13426">
    <property type="entry name" value="PAS_9"/>
    <property type="match status" value="1"/>
</dbReference>
<keyword evidence="6" id="KW-0418">Kinase</keyword>
<comment type="catalytic activity">
    <reaction evidence="1">
        <text>ATP + protein L-histidine = ADP + protein N-phospho-L-histidine.</text>
        <dbReference type="EC" id="2.7.13.3"/>
    </reaction>
</comment>
<dbReference type="InParanoid" id="E6W2B9"/>
<accession>E6W2B9</accession>
<dbReference type="InterPro" id="IPR005467">
    <property type="entry name" value="His_kinase_dom"/>
</dbReference>
<keyword evidence="9" id="KW-0472">Membrane</keyword>
<dbReference type="SUPFAM" id="SSF55785">
    <property type="entry name" value="PYP-like sensor domain (PAS domain)"/>
    <property type="match status" value="1"/>
</dbReference>
<dbReference type="STRING" id="653733.Selin_0837"/>
<dbReference type="PANTHER" id="PTHR43065:SF10">
    <property type="entry name" value="PEROXIDE STRESS-ACTIVATED HISTIDINE KINASE MAK3"/>
    <property type="match status" value="1"/>
</dbReference>
<dbReference type="HOGENOM" id="CLU_000445_114_64_0"/>
<sequence>MLDLIRKYVIFIYVFMTLILFAVFFAFGMHLSSSSHEQLLDRGRTFLQEIVYVRRWVSLHGGIYVKRQEGMIPSPHLEKIFGNGSSIRDEFGNEYLLRTPAMVTHEVSDLANIHGAFAFRMAGLLPINPKNQADDFETASIERFRAGEMETFLYEKRDGKPFFRYMAPLPIEPTCVRCHTNYVPGEIHGGISIWVPADAILNDLRSNRQFLTAASAITVVLALMGVYFLTLPFSSRVQSRMKTVQDRWQEAEKKYQHLFHRIHDGIMVLSSDTEGRLAIADVNDTFCRQMGYPREVLLQLRLTNLVAAPHGVALKQSIREFFDQRSPSATFLESHLSSSSGELIAVEISLSFLELEHMEVVVAIVRDIRERKRLEEQRQILVQQSKMATMGQMLSNITHQWGQPLTGLSLILQDIKKRYAQEVAEPEHFLGQVEKGQENIRFLTQTVRVFRDFLRPSRQKTSFDIARATEEVLQILSPLLQHHQIPVVLYRCHGESTLARPMMICGYANEFKQVVLNIVGNAKDAIVMFRNQGDLARGEGRVELRLYEESGKYIVEVFNTGTRIPEGMEEEIFREHVSTRPSGMGTGLYMARSIIDGHMGGRIYAANTDGGVVFTLQLPPHDGTTDCGPCGDIRV</sequence>
<dbReference type="GO" id="GO:0005524">
    <property type="term" value="F:ATP binding"/>
    <property type="evidence" value="ECO:0007669"/>
    <property type="project" value="UniProtKB-KW"/>
</dbReference>
<dbReference type="Proteomes" id="UP000002572">
    <property type="component" value="Chromosome"/>
</dbReference>
<evidence type="ECO:0000313" key="11">
    <source>
        <dbReference type="EMBL" id="ADU65577.1"/>
    </source>
</evidence>
<evidence type="ECO:0000256" key="4">
    <source>
        <dbReference type="ARBA" id="ARBA00022679"/>
    </source>
</evidence>
<dbReference type="Pfam" id="PF11845">
    <property type="entry name" value="Tll0287-like"/>
    <property type="match status" value="1"/>
</dbReference>
<evidence type="ECO:0000256" key="5">
    <source>
        <dbReference type="ARBA" id="ARBA00022741"/>
    </source>
</evidence>
<protein>
    <recommendedName>
        <fullName evidence="2">histidine kinase</fullName>
        <ecNumber evidence="2">2.7.13.3</ecNumber>
    </recommendedName>
</protein>
<evidence type="ECO:0000259" key="10">
    <source>
        <dbReference type="PROSITE" id="PS50109"/>
    </source>
</evidence>
<dbReference type="SUPFAM" id="SSF55874">
    <property type="entry name" value="ATPase domain of HSP90 chaperone/DNA topoisomerase II/histidine kinase"/>
    <property type="match status" value="1"/>
</dbReference>
<name>E6W2B9_DESIS</name>
<dbReference type="Gene3D" id="3.30.565.10">
    <property type="entry name" value="Histidine kinase-like ATPase, C-terminal domain"/>
    <property type="match status" value="1"/>
</dbReference>
<keyword evidence="5" id="KW-0547">Nucleotide-binding</keyword>
<dbReference type="InterPro" id="IPR036097">
    <property type="entry name" value="HisK_dim/P_sf"/>
</dbReference>
<keyword evidence="9" id="KW-1133">Transmembrane helix</keyword>
<dbReference type="SUPFAM" id="SSF47384">
    <property type="entry name" value="Homodimeric domain of signal transducing histidine kinase"/>
    <property type="match status" value="1"/>
</dbReference>
<dbReference type="Pfam" id="PF02518">
    <property type="entry name" value="HATPase_c"/>
    <property type="match status" value="1"/>
</dbReference>
<evidence type="ECO:0000256" key="6">
    <source>
        <dbReference type="ARBA" id="ARBA00022777"/>
    </source>
</evidence>
<dbReference type="InterPro" id="IPR003594">
    <property type="entry name" value="HATPase_dom"/>
</dbReference>
<proteinExistence type="predicted"/>
<dbReference type="KEGG" id="din:Selin_0837"/>
<evidence type="ECO:0000256" key="9">
    <source>
        <dbReference type="SAM" id="Phobius"/>
    </source>
</evidence>
<dbReference type="PRINTS" id="PR00344">
    <property type="entry name" value="BCTRLSENSOR"/>
</dbReference>
<dbReference type="SMART" id="SM00091">
    <property type="entry name" value="PAS"/>
    <property type="match status" value="1"/>
</dbReference>
<dbReference type="RefSeq" id="WP_013505463.1">
    <property type="nucleotide sequence ID" value="NC_014836.1"/>
</dbReference>
<dbReference type="NCBIfam" id="TIGR00229">
    <property type="entry name" value="sensory_box"/>
    <property type="match status" value="1"/>
</dbReference>
<dbReference type="PANTHER" id="PTHR43065">
    <property type="entry name" value="SENSOR HISTIDINE KINASE"/>
    <property type="match status" value="1"/>
</dbReference>
<evidence type="ECO:0000256" key="1">
    <source>
        <dbReference type="ARBA" id="ARBA00000085"/>
    </source>
</evidence>
<dbReference type="SMART" id="SM00387">
    <property type="entry name" value="HATPase_c"/>
    <property type="match status" value="1"/>
</dbReference>
<dbReference type="InterPro" id="IPR004358">
    <property type="entry name" value="Sig_transdc_His_kin-like_C"/>
</dbReference>
<keyword evidence="9" id="KW-0812">Transmembrane</keyword>
<dbReference type="InterPro" id="IPR036890">
    <property type="entry name" value="HATPase_C_sf"/>
</dbReference>
<evidence type="ECO:0000256" key="2">
    <source>
        <dbReference type="ARBA" id="ARBA00012438"/>
    </source>
</evidence>
<organism evidence="11 12">
    <name type="scientific">Desulfurispirillum indicum (strain ATCC BAA-1389 / DSM 22839 / S5)</name>
    <dbReference type="NCBI Taxonomy" id="653733"/>
    <lineage>
        <taxon>Bacteria</taxon>
        <taxon>Pseudomonadati</taxon>
        <taxon>Chrysiogenota</taxon>
        <taxon>Chrysiogenia</taxon>
        <taxon>Chrysiogenales</taxon>
        <taxon>Chrysiogenaceae</taxon>
        <taxon>Desulfurispirillum</taxon>
    </lineage>
</organism>
<evidence type="ECO:0000256" key="8">
    <source>
        <dbReference type="ARBA" id="ARBA00023012"/>
    </source>
</evidence>
<feature type="transmembrane region" description="Helical" evidence="9">
    <location>
        <begin position="12"/>
        <end position="32"/>
    </location>
</feature>
<keyword evidence="3" id="KW-0597">Phosphoprotein</keyword>
<dbReference type="CDD" id="cd00130">
    <property type="entry name" value="PAS"/>
    <property type="match status" value="1"/>
</dbReference>
<dbReference type="Gene3D" id="1.10.287.130">
    <property type="match status" value="1"/>
</dbReference>
<dbReference type="GO" id="GO:0000155">
    <property type="term" value="F:phosphorelay sensor kinase activity"/>
    <property type="evidence" value="ECO:0007669"/>
    <property type="project" value="InterPro"/>
</dbReference>
<gene>
    <name evidence="11" type="ordered locus">Selin_0837</name>
</gene>
<dbReference type="EC" id="2.7.13.3" evidence="2"/>
<keyword evidence="12" id="KW-1185">Reference proteome</keyword>
<evidence type="ECO:0000256" key="3">
    <source>
        <dbReference type="ARBA" id="ARBA00022553"/>
    </source>
</evidence>
<dbReference type="PROSITE" id="PS50109">
    <property type="entry name" value="HIS_KIN"/>
    <property type="match status" value="1"/>
</dbReference>
<dbReference type="Gene3D" id="3.30.450.290">
    <property type="match status" value="1"/>
</dbReference>
<dbReference type="InterPro" id="IPR021796">
    <property type="entry name" value="Tll0287-like_dom"/>
</dbReference>
<evidence type="ECO:0000256" key="7">
    <source>
        <dbReference type="ARBA" id="ARBA00022840"/>
    </source>
</evidence>